<dbReference type="RefSeq" id="WP_119830231.1">
    <property type="nucleotide sequence ID" value="NZ_QYUL01000001.1"/>
</dbReference>
<feature type="domain" description="Thoeris protein ThsB TIR-like" evidence="1">
    <location>
        <begin position="9"/>
        <end position="111"/>
    </location>
</feature>
<dbReference type="Proteomes" id="UP000283458">
    <property type="component" value="Unassembled WGS sequence"/>
</dbReference>
<protein>
    <submittedName>
        <fullName evidence="2">Nuclease</fullName>
    </submittedName>
</protein>
<reference evidence="2 3" key="1">
    <citation type="submission" date="2018-09" db="EMBL/GenBank/DDBJ databases">
        <authorList>
            <person name="Zhu H."/>
        </authorList>
    </citation>
    <scope>NUCLEOTIDE SEQUENCE [LARGE SCALE GENOMIC DNA]</scope>
    <source>
        <strain evidence="2 3">K2W22B-5</strain>
    </source>
</reference>
<dbReference type="SUPFAM" id="SSF52206">
    <property type="entry name" value="Hypothetical protein MTH538"/>
    <property type="match status" value="1"/>
</dbReference>
<name>A0A418W3H3_9PROT</name>
<organism evidence="2 3">
    <name type="scientific">Azospirillum cavernae</name>
    <dbReference type="NCBI Taxonomy" id="2320860"/>
    <lineage>
        <taxon>Bacteria</taxon>
        <taxon>Pseudomonadati</taxon>
        <taxon>Pseudomonadota</taxon>
        <taxon>Alphaproteobacteria</taxon>
        <taxon>Rhodospirillales</taxon>
        <taxon>Azospirillaceae</taxon>
        <taxon>Azospirillum</taxon>
    </lineage>
</organism>
<keyword evidence="3" id="KW-1185">Reference proteome</keyword>
<dbReference type="AlphaFoldDB" id="A0A418W3H3"/>
<dbReference type="Gene3D" id="3.40.50.9200">
    <property type="entry name" value="Hypothetical protein MTH538"/>
    <property type="match status" value="1"/>
</dbReference>
<gene>
    <name evidence="2" type="ORF">D3877_08715</name>
</gene>
<comment type="caution">
    <text evidence="2">The sequence shown here is derived from an EMBL/GenBank/DDBJ whole genome shotgun (WGS) entry which is preliminary data.</text>
</comment>
<dbReference type="Pfam" id="PF08937">
    <property type="entry name" value="ThsB_TIR"/>
    <property type="match status" value="1"/>
</dbReference>
<dbReference type="OrthoDB" id="9811746at2"/>
<evidence type="ECO:0000259" key="1">
    <source>
        <dbReference type="Pfam" id="PF08937"/>
    </source>
</evidence>
<proteinExistence type="predicted"/>
<evidence type="ECO:0000313" key="3">
    <source>
        <dbReference type="Proteomes" id="UP000283458"/>
    </source>
</evidence>
<dbReference type="InterPro" id="IPR015032">
    <property type="entry name" value="ThsB__TIR-like_domain"/>
</dbReference>
<accession>A0A418W3H3</accession>
<dbReference type="EMBL" id="QYUL01000001">
    <property type="protein sequence ID" value="RJF84583.1"/>
    <property type="molecule type" value="Genomic_DNA"/>
</dbReference>
<evidence type="ECO:0000313" key="2">
    <source>
        <dbReference type="EMBL" id="RJF84583.1"/>
    </source>
</evidence>
<dbReference type="InterPro" id="IPR036490">
    <property type="entry name" value="ThsB_TIR-like_sf"/>
</dbReference>
<sequence>MSTYQLHIFISHSWSYSGHYEKLAEWIFETNWSFGQASVNFLDFSVPKSDPIYNAPTDRALKDAIYAKIARSHVVMIPTGMYANYSKWIQKEIDGSNAYNKPILGVDPWSQIRTASVVQRAARLTVGWNSKSVAQGIWDLYRGI</sequence>